<dbReference type="VEuPathDB" id="FungiDB:H257_11632"/>
<evidence type="ECO:0000313" key="2">
    <source>
        <dbReference type="EMBL" id="ETV73507.1"/>
    </source>
</evidence>
<dbReference type="PANTHER" id="PTHR45125:SF3">
    <property type="entry name" value="NO-APICAL-MERISTEM-ASSOCIATED CARBOXY-TERMINAL DOMAIN PROTEIN"/>
    <property type="match status" value="1"/>
</dbReference>
<dbReference type="EMBL" id="KI913148">
    <property type="protein sequence ID" value="ETV73507.1"/>
    <property type="molecule type" value="Genomic_DNA"/>
</dbReference>
<proteinExistence type="predicted"/>
<dbReference type="PANTHER" id="PTHR45125">
    <property type="entry name" value="F21J9.4-RELATED"/>
    <property type="match status" value="1"/>
</dbReference>
<dbReference type="OrthoDB" id="2507178at2759"/>
<name>W4G1B9_APHAT</name>
<feature type="region of interest" description="Disordered" evidence="1">
    <location>
        <begin position="152"/>
        <end position="207"/>
    </location>
</feature>
<evidence type="ECO:0000256" key="1">
    <source>
        <dbReference type="SAM" id="MobiDB-lite"/>
    </source>
</evidence>
<organism evidence="2">
    <name type="scientific">Aphanomyces astaci</name>
    <name type="common">Crayfish plague agent</name>
    <dbReference type="NCBI Taxonomy" id="112090"/>
    <lineage>
        <taxon>Eukaryota</taxon>
        <taxon>Sar</taxon>
        <taxon>Stramenopiles</taxon>
        <taxon>Oomycota</taxon>
        <taxon>Saprolegniomycetes</taxon>
        <taxon>Saprolegniales</taxon>
        <taxon>Verrucalvaceae</taxon>
        <taxon>Aphanomyces</taxon>
    </lineage>
</organism>
<dbReference type="AlphaFoldDB" id="W4G1B9"/>
<gene>
    <name evidence="2" type="ORF">H257_11632</name>
</gene>
<accession>W4G1B9</accession>
<dbReference type="RefSeq" id="XP_009836933.1">
    <property type="nucleotide sequence ID" value="XM_009838631.1"/>
</dbReference>
<reference evidence="2" key="1">
    <citation type="submission" date="2013-12" db="EMBL/GenBank/DDBJ databases">
        <title>The Genome Sequence of Aphanomyces astaci APO3.</title>
        <authorList>
            <consortium name="The Broad Institute Genomics Platform"/>
            <person name="Russ C."/>
            <person name="Tyler B."/>
            <person name="van West P."/>
            <person name="Dieguez-Uribeondo J."/>
            <person name="Young S.K."/>
            <person name="Zeng Q."/>
            <person name="Gargeya S."/>
            <person name="Fitzgerald M."/>
            <person name="Abouelleil A."/>
            <person name="Alvarado L."/>
            <person name="Chapman S.B."/>
            <person name="Gainer-Dewar J."/>
            <person name="Goldberg J."/>
            <person name="Griggs A."/>
            <person name="Gujja S."/>
            <person name="Hansen M."/>
            <person name="Howarth C."/>
            <person name="Imamovic A."/>
            <person name="Ireland A."/>
            <person name="Larimer J."/>
            <person name="McCowan C."/>
            <person name="Murphy C."/>
            <person name="Pearson M."/>
            <person name="Poon T.W."/>
            <person name="Priest M."/>
            <person name="Roberts A."/>
            <person name="Saif S."/>
            <person name="Shea T."/>
            <person name="Sykes S."/>
            <person name="Wortman J."/>
            <person name="Nusbaum C."/>
            <person name="Birren B."/>
        </authorList>
    </citation>
    <scope>NUCLEOTIDE SEQUENCE [LARGE SCALE GENOMIC DNA]</scope>
    <source>
        <strain evidence="2">APO3</strain>
    </source>
</reference>
<dbReference type="GeneID" id="20813628"/>
<sequence length="207" mass="23603">MESTISWFRNGISQGRPWLNFTTDEDCQLVRSWSNISQDASKGSSQKSDQFWSRIETNFNQYSDGAIQRSGRSLSSRWATILDQCNKFVGCFATVRSKLTSGESDGPGDAELVRRAKELFAKKADARGKQSCFMFLHAWEILRTVPKWQDLRSQQPGNDRAKKRMKLDENDDIVSDDDVRQRPLGVKASKKLKASRGIMAGRKCRRQ</sequence>
<protein>
    <submittedName>
        <fullName evidence="2">Uncharacterized protein</fullName>
    </submittedName>
</protein>